<accession>A0ACB9H8F1</accession>
<gene>
    <name evidence="1" type="ORF">L2E82_05685</name>
</gene>
<comment type="caution">
    <text evidence="1">The sequence shown here is derived from an EMBL/GenBank/DDBJ whole genome shotgun (WGS) entry which is preliminary data.</text>
</comment>
<proteinExistence type="predicted"/>
<keyword evidence="2" id="KW-1185">Reference proteome</keyword>
<dbReference type="Proteomes" id="UP001055811">
    <property type="component" value="Linkage Group LG01"/>
</dbReference>
<dbReference type="EMBL" id="CM042009">
    <property type="protein sequence ID" value="KAI3791822.1"/>
    <property type="molecule type" value="Genomic_DNA"/>
</dbReference>
<organism evidence="1 2">
    <name type="scientific">Cichorium intybus</name>
    <name type="common">Chicory</name>
    <dbReference type="NCBI Taxonomy" id="13427"/>
    <lineage>
        <taxon>Eukaryota</taxon>
        <taxon>Viridiplantae</taxon>
        <taxon>Streptophyta</taxon>
        <taxon>Embryophyta</taxon>
        <taxon>Tracheophyta</taxon>
        <taxon>Spermatophyta</taxon>
        <taxon>Magnoliopsida</taxon>
        <taxon>eudicotyledons</taxon>
        <taxon>Gunneridae</taxon>
        <taxon>Pentapetalae</taxon>
        <taxon>asterids</taxon>
        <taxon>campanulids</taxon>
        <taxon>Asterales</taxon>
        <taxon>Asteraceae</taxon>
        <taxon>Cichorioideae</taxon>
        <taxon>Cichorieae</taxon>
        <taxon>Cichoriinae</taxon>
        <taxon>Cichorium</taxon>
    </lineage>
</organism>
<name>A0ACB9H8F1_CICIN</name>
<sequence length="347" mass="39237">MDRSYKRSLSSSSYSPLGSRPLRSENAAVEIGEGGIPQPLDCLLEAPIPPFLSKTYDLVDDPGLDQIISWSDTGASFIVWDPVEFARLILPKNFKHNNLSSFVRQLNTYGFRKIDTDRWEFACESFLKGKRHLLKNIRRRKSHSSGNEEWNPNSIEAELECLHKEKMEMMQEVIQLQQQQRGTHQYLESVNQKLQAAENRQKQMVASLAKVFKISTFRERNRISSPRKVRKFVMHQSQDLGLGPIPVDDNDGNLDSGPEIVPLQLYDTNSQEPSQPKDLIKQEDIWSLDFETIAAMPNSGDWNDVGNYELPEFGGGGGGELSDFWNLASSGGENGESSFGKTNQYGF</sequence>
<reference evidence="1 2" key="2">
    <citation type="journal article" date="2022" name="Mol. Ecol. Resour.">
        <title>The genomes of chicory, endive, great burdock and yacon provide insights into Asteraceae paleo-polyploidization history and plant inulin production.</title>
        <authorList>
            <person name="Fan W."/>
            <person name="Wang S."/>
            <person name="Wang H."/>
            <person name="Wang A."/>
            <person name="Jiang F."/>
            <person name="Liu H."/>
            <person name="Zhao H."/>
            <person name="Xu D."/>
            <person name="Zhang Y."/>
        </authorList>
    </citation>
    <scope>NUCLEOTIDE SEQUENCE [LARGE SCALE GENOMIC DNA]</scope>
    <source>
        <strain evidence="2">cv. Punajuju</strain>
        <tissue evidence="1">Leaves</tissue>
    </source>
</reference>
<evidence type="ECO:0000313" key="1">
    <source>
        <dbReference type="EMBL" id="KAI3791822.1"/>
    </source>
</evidence>
<reference evidence="2" key="1">
    <citation type="journal article" date="2022" name="Mol. Ecol. Resour.">
        <title>The genomes of chicory, endive, great burdock and yacon provide insights into Asteraceae palaeo-polyploidization history and plant inulin production.</title>
        <authorList>
            <person name="Fan W."/>
            <person name="Wang S."/>
            <person name="Wang H."/>
            <person name="Wang A."/>
            <person name="Jiang F."/>
            <person name="Liu H."/>
            <person name="Zhao H."/>
            <person name="Xu D."/>
            <person name="Zhang Y."/>
        </authorList>
    </citation>
    <scope>NUCLEOTIDE SEQUENCE [LARGE SCALE GENOMIC DNA]</scope>
    <source>
        <strain evidence="2">cv. Punajuju</strain>
    </source>
</reference>
<evidence type="ECO:0000313" key="2">
    <source>
        <dbReference type="Proteomes" id="UP001055811"/>
    </source>
</evidence>
<protein>
    <submittedName>
        <fullName evidence="1">Uncharacterized protein</fullName>
    </submittedName>
</protein>